<dbReference type="AlphaFoldDB" id="A0A166DXJ9"/>
<organism evidence="1 2">
    <name type="scientific">Athelia psychrophila</name>
    <dbReference type="NCBI Taxonomy" id="1759441"/>
    <lineage>
        <taxon>Eukaryota</taxon>
        <taxon>Fungi</taxon>
        <taxon>Dikarya</taxon>
        <taxon>Basidiomycota</taxon>
        <taxon>Agaricomycotina</taxon>
        <taxon>Agaricomycetes</taxon>
        <taxon>Agaricomycetidae</taxon>
        <taxon>Atheliales</taxon>
        <taxon>Atheliaceae</taxon>
        <taxon>Athelia</taxon>
    </lineage>
</organism>
<name>A0A166DXJ9_9AGAM</name>
<protein>
    <submittedName>
        <fullName evidence="1">Uncharacterized protein</fullName>
    </submittedName>
</protein>
<evidence type="ECO:0000313" key="1">
    <source>
        <dbReference type="EMBL" id="KZP15173.1"/>
    </source>
</evidence>
<dbReference type="EMBL" id="KV417608">
    <property type="protein sequence ID" value="KZP15173.1"/>
    <property type="molecule type" value="Genomic_DNA"/>
</dbReference>
<accession>A0A166DXJ9</accession>
<proteinExistence type="predicted"/>
<gene>
    <name evidence="1" type="ORF">FIBSPDRAFT_896068</name>
</gene>
<keyword evidence="2" id="KW-1185">Reference proteome</keyword>
<evidence type="ECO:0000313" key="2">
    <source>
        <dbReference type="Proteomes" id="UP000076532"/>
    </source>
</evidence>
<sequence length="190" mass="21258">MSKTTSRRDEVISKEVALSPLKTSQPSRAYNWRALVDVGALVTKAVDSTEPPVQETGTSYTSMTGQLPFFVSLERTKLNEREYEFPEASEKHMYLDETLTTSVLRSQEMLNVVGITRSKKARLASVPNGNDSVQATMGYPRRKDELTGDRYQNRLGATAAQQRNEFIISTVGSVSTDGLNNPKDRREYIT</sequence>
<reference evidence="1 2" key="1">
    <citation type="journal article" date="2016" name="Mol. Biol. Evol.">
        <title>Comparative Genomics of Early-Diverging Mushroom-Forming Fungi Provides Insights into the Origins of Lignocellulose Decay Capabilities.</title>
        <authorList>
            <person name="Nagy L.G."/>
            <person name="Riley R."/>
            <person name="Tritt A."/>
            <person name="Adam C."/>
            <person name="Daum C."/>
            <person name="Floudas D."/>
            <person name="Sun H."/>
            <person name="Yadav J.S."/>
            <person name="Pangilinan J."/>
            <person name="Larsson K.H."/>
            <person name="Matsuura K."/>
            <person name="Barry K."/>
            <person name="Labutti K."/>
            <person name="Kuo R."/>
            <person name="Ohm R.A."/>
            <person name="Bhattacharya S.S."/>
            <person name="Shirouzu T."/>
            <person name="Yoshinaga Y."/>
            <person name="Martin F.M."/>
            <person name="Grigoriev I.V."/>
            <person name="Hibbett D.S."/>
        </authorList>
    </citation>
    <scope>NUCLEOTIDE SEQUENCE [LARGE SCALE GENOMIC DNA]</scope>
    <source>
        <strain evidence="1 2">CBS 109695</strain>
    </source>
</reference>
<dbReference type="Proteomes" id="UP000076532">
    <property type="component" value="Unassembled WGS sequence"/>
</dbReference>